<dbReference type="PANTHER" id="PTHR21355">
    <property type="entry name" value="G-PROTEIN COUPLED RECEPTOR-ASSOCIATED PROTEIN LMBRD2"/>
    <property type="match status" value="1"/>
</dbReference>
<protein>
    <submittedName>
        <fullName evidence="8">Uncharacterized protein</fullName>
    </submittedName>
</protein>
<evidence type="ECO:0000256" key="7">
    <source>
        <dbReference type="SAM" id="MobiDB-lite"/>
    </source>
</evidence>
<evidence type="ECO:0000256" key="2">
    <source>
        <dbReference type="ARBA" id="ARBA00010487"/>
    </source>
</evidence>
<evidence type="ECO:0000256" key="4">
    <source>
        <dbReference type="ARBA" id="ARBA00022989"/>
    </source>
</evidence>
<keyword evidence="3" id="KW-0812">Transmembrane</keyword>
<reference evidence="8 9" key="1">
    <citation type="journal article" date="2014" name="Agronomy (Basel)">
        <title>A Draft Genome Sequence for Ensete ventricosum, the Drought-Tolerant Tree Against Hunger.</title>
        <authorList>
            <person name="Harrison J."/>
            <person name="Moore K.A."/>
            <person name="Paszkiewicz K."/>
            <person name="Jones T."/>
            <person name="Grant M."/>
            <person name="Ambacheew D."/>
            <person name="Muzemil S."/>
            <person name="Studholme D.J."/>
        </authorList>
    </citation>
    <scope>NUCLEOTIDE SEQUENCE [LARGE SCALE GENOMIC DNA]</scope>
</reference>
<evidence type="ECO:0000256" key="6">
    <source>
        <dbReference type="SAM" id="Coils"/>
    </source>
</evidence>
<feature type="compositionally biased region" description="Polar residues" evidence="7">
    <location>
        <begin position="152"/>
        <end position="171"/>
    </location>
</feature>
<proteinExistence type="inferred from homology"/>
<feature type="non-terminal residue" evidence="8">
    <location>
        <position position="1"/>
    </location>
</feature>
<feature type="compositionally biased region" description="Basic and acidic residues" evidence="7">
    <location>
        <begin position="113"/>
        <end position="123"/>
    </location>
</feature>
<dbReference type="EMBL" id="AMZH03000707">
    <property type="protein sequence ID" value="RRT82393.1"/>
    <property type="molecule type" value="Genomic_DNA"/>
</dbReference>
<comment type="subcellular location">
    <subcellularLocation>
        <location evidence="1">Membrane</location>
        <topology evidence="1">Multi-pass membrane protein</topology>
    </subcellularLocation>
</comment>
<comment type="caution">
    <text evidence="8">The sequence shown here is derived from an EMBL/GenBank/DDBJ whole genome shotgun (WGS) entry which is preliminary data.</text>
</comment>
<feature type="region of interest" description="Disordered" evidence="7">
    <location>
        <begin position="98"/>
        <end position="126"/>
    </location>
</feature>
<evidence type="ECO:0000313" key="9">
    <source>
        <dbReference type="Proteomes" id="UP000287651"/>
    </source>
</evidence>
<gene>
    <name evidence="8" type="ORF">B296_00001308</name>
</gene>
<name>A0A427B1K0_ENSVE</name>
<dbReference type="InterPro" id="IPR051584">
    <property type="entry name" value="GPCR-associated_LMBR1"/>
</dbReference>
<evidence type="ECO:0000256" key="5">
    <source>
        <dbReference type="ARBA" id="ARBA00023136"/>
    </source>
</evidence>
<feature type="compositionally biased region" description="Low complexity" evidence="7">
    <location>
        <begin position="250"/>
        <end position="259"/>
    </location>
</feature>
<dbReference type="PANTHER" id="PTHR21355:SF0">
    <property type="entry name" value="G-PROTEIN COUPLED RECEPTOR-ASSOCIATED PROTEIN LMBRD2"/>
    <property type="match status" value="1"/>
</dbReference>
<evidence type="ECO:0000256" key="3">
    <source>
        <dbReference type="ARBA" id="ARBA00022692"/>
    </source>
</evidence>
<dbReference type="GO" id="GO:0016020">
    <property type="term" value="C:membrane"/>
    <property type="evidence" value="ECO:0007669"/>
    <property type="project" value="UniProtKB-SubCell"/>
</dbReference>
<feature type="region of interest" description="Disordered" evidence="7">
    <location>
        <begin position="211"/>
        <end position="259"/>
    </location>
</feature>
<feature type="compositionally biased region" description="Polar residues" evidence="7">
    <location>
        <begin position="211"/>
        <end position="222"/>
    </location>
</feature>
<keyword evidence="6" id="KW-0175">Coiled coil</keyword>
<dbReference type="Proteomes" id="UP000287651">
    <property type="component" value="Unassembled WGS sequence"/>
</dbReference>
<comment type="similarity">
    <text evidence="2">Belongs to the LIMR family.</text>
</comment>
<feature type="coiled-coil region" evidence="6">
    <location>
        <begin position="30"/>
        <end position="57"/>
    </location>
</feature>
<keyword evidence="4" id="KW-1133">Transmembrane helix</keyword>
<evidence type="ECO:0000313" key="8">
    <source>
        <dbReference type="EMBL" id="RRT82393.1"/>
    </source>
</evidence>
<sequence>QDLSMTFFQLKEDPSFKPSGGRLGENDMDYDTDDKTMAALRRQLRKAREEYYRYKRKYISSFRESRMGTLGSSLDIVGLGLNRGAKLGKEVLEVKAASVLPKENSNGIPPKPPKQDKRKDTSSHEAIVNKYAMIREQQVKKPASPALKEKATSSASVSLLEAGNSQRQSDGSAVGTASGLTSTWASMKNGFQSFKTNLGAKKFFPLRQVQETPLHSRGSSSESLDEIFQKLKQRPSKNQDGDFDFDDNDMGITDMRSTR</sequence>
<evidence type="ECO:0000256" key="1">
    <source>
        <dbReference type="ARBA" id="ARBA00004141"/>
    </source>
</evidence>
<accession>A0A427B1K0</accession>
<dbReference type="AlphaFoldDB" id="A0A427B1K0"/>
<organism evidence="8 9">
    <name type="scientific">Ensete ventricosum</name>
    <name type="common">Abyssinian banana</name>
    <name type="synonym">Musa ensete</name>
    <dbReference type="NCBI Taxonomy" id="4639"/>
    <lineage>
        <taxon>Eukaryota</taxon>
        <taxon>Viridiplantae</taxon>
        <taxon>Streptophyta</taxon>
        <taxon>Embryophyta</taxon>
        <taxon>Tracheophyta</taxon>
        <taxon>Spermatophyta</taxon>
        <taxon>Magnoliopsida</taxon>
        <taxon>Liliopsida</taxon>
        <taxon>Zingiberales</taxon>
        <taxon>Musaceae</taxon>
        <taxon>Ensete</taxon>
    </lineage>
</organism>
<feature type="region of interest" description="Disordered" evidence="7">
    <location>
        <begin position="138"/>
        <end position="178"/>
    </location>
</feature>
<keyword evidence="5" id="KW-0472">Membrane</keyword>